<dbReference type="EMBL" id="QOVM01000001">
    <property type="protein sequence ID" value="RXG24894.1"/>
    <property type="molecule type" value="Genomic_DNA"/>
</dbReference>
<dbReference type="PANTHER" id="PTHR12526">
    <property type="entry name" value="GLYCOSYLTRANSFERASE"/>
    <property type="match status" value="1"/>
</dbReference>
<dbReference type="Pfam" id="PF00534">
    <property type="entry name" value="Glycos_transf_1"/>
    <property type="match status" value="1"/>
</dbReference>
<keyword evidence="7" id="KW-1185">Reference proteome</keyword>
<evidence type="ECO:0000313" key="7">
    <source>
        <dbReference type="Proteomes" id="UP000289238"/>
    </source>
</evidence>
<sequence>MDGKNLNIALFSPAKNPYSETFIQAQKNNLKGNVFYFYGSGDDIKLEGEDFNITQLSFCQKLNKKISHKPVSQFRATNIVRSLKKNRIDVVLVQYGNHAHHLMPVFKQMNIGVVVHFHGYDASVKNVILSTNTYKEVFSRSTYIIAVSKKMKEMLLDLGCPEEKLILNIYGPNPLFLKVKPACSEKTIIAIGRFVDKKAPHLTILAFSKVLEKHPDAILLMGGSGVLYNACVDLSIALGCFDSIRFLNIIKPEEFQEVLSRARCFVQHSKIALNGDMEGTPVAVLEACAAGVPVVSTYHAGIPDVIQHGKTGLLSVEGDIRSMAEHIIQLLDNPDYAKQLGQAGKKRIKNHFSMERYITKLDELIRLSSGL</sequence>
<dbReference type="AlphaFoldDB" id="A0A4Q0PDH9"/>
<reference evidence="6 7" key="1">
    <citation type="submission" date="2018-07" db="EMBL/GenBank/DDBJ databases">
        <title>Leeuwenhoekiella genomics.</title>
        <authorList>
            <person name="Tahon G."/>
            <person name="Willems A."/>
        </authorList>
    </citation>
    <scope>NUCLEOTIDE SEQUENCE [LARGE SCALE GENOMIC DNA]</scope>
    <source>
        <strain evidence="6 7">LMG 22550</strain>
    </source>
</reference>
<dbReference type="CDD" id="cd03801">
    <property type="entry name" value="GT4_PimA-like"/>
    <property type="match status" value="1"/>
</dbReference>
<protein>
    <submittedName>
        <fullName evidence="6">Glycosyltransferase involved in cell wall biosynthesis</fullName>
    </submittedName>
</protein>
<proteinExistence type="inferred from homology"/>
<accession>A0A4Q0PDH9</accession>
<name>A0A4Q0PDH9_9FLAO</name>
<dbReference type="PANTHER" id="PTHR12526:SF640">
    <property type="entry name" value="COLANIC ACID BIOSYNTHESIS GLYCOSYLTRANSFERASE WCAL-RELATED"/>
    <property type="match status" value="1"/>
</dbReference>
<feature type="domain" description="Glycosyl transferase family 1" evidence="4">
    <location>
        <begin position="185"/>
        <end position="347"/>
    </location>
</feature>
<comment type="similarity">
    <text evidence="1">Belongs to the glycosyltransferase group 1 family. Glycosyltransferase 4 subfamily.</text>
</comment>
<dbReference type="GO" id="GO:0016757">
    <property type="term" value="F:glycosyltransferase activity"/>
    <property type="evidence" value="ECO:0007669"/>
    <property type="project" value="UniProtKB-KW"/>
</dbReference>
<dbReference type="SUPFAM" id="SSF53756">
    <property type="entry name" value="UDP-Glycosyltransferase/glycogen phosphorylase"/>
    <property type="match status" value="1"/>
</dbReference>
<dbReference type="OrthoDB" id="7560678at2"/>
<gene>
    <name evidence="6" type="ORF">DSM00_690</name>
</gene>
<evidence type="ECO:0000259" key="4">
    <source>
        <dbReference type="Pfam" id="PF00534"/>
    </source>
</evidence>
<comment type="caution">
    <text evidence="6">The sequence shown here is derived from an EMBL/GenBank/DDBJ whole genome shotgun (WGS) entry which is preliminary data.</text>
</comment>
<evidence type="ECO:0000259" key="5">
    <source>
        <dbReference type="Pfam" id="PF13439"/>
    </source>
</evidence>
<dbReference type="RefSeq" id="WP_128756603.1">
    <property type="nucleotide sequence ID" value="NZ_QOVM01000001.1"/>
</dbReference>
<evidence type="ECO:0000313" key="6">
    <source>
        <dbReference type="EMBL" id="RXG24894.1"/>
    </source>
</evidence>
<dbReference type="Pfam" id="PF13439">
    <property type="entry name" value="Glyco_transf_4"/>
    <property type="match status" value="1"/>
</dbReference>
<keyword evidence="2" id="KW-0328">Glycosyltransferase</keyword>
<dbReference type="Proteomes" id="UP000289238">
    <property type="component" value="Unassembled WGS sequence"/>
</dbReference>
<evidence type="ECO:0000256" key="3">
    <source>
        <dbReference type="ARBA" id="ARBA00022679"/>
    </source>
</evidence>
<organism evidence="6 7">
    <name type="scientific">Leeuwenhoekiella aequorea</name>
    <dbReference type="NCBI Taxonomy" id="283736"/>
    <lineage>
        <taxon>Bacteria</taxon>
        <taxon>Pseudomonadati</taxon>
        <taxon>Bacteroidota</taxon>
        <taxon>Flavobacteriia</taxon>
        <taxon>Flavobacteriales</taxon>
        <taxon>Flavobacteriaceae</taxon>
        <taxon>Leeuwenhoekiella</taxon>
    </lineage>
</organism>
<feature type="domain" description="Glycosyltransferase subfamily 4-like N-terminal" evidence="5">
    <location>
        <begin position="73"/>
        <end position="165"/>
    </location>
</feature>
<evidence type="ECO:0000256" key="2">
    <source>
        <dbReference type="ARBA" id="ARBA00022676"/>
    </source>
</evidence>
<keyword evidence="3 6" id="KW-0808">Transferase</keyword>
<evidence type="ECO:0000256" key="1">
    <source>
        <dbReference type="ARBA" id="ARBA00009481"/>
    </source>
</evidence>
<dbReference type="InterPro" id="IPR001296">
    <property type="entry name" value="Glyco_trans_1"/>
</dbReference>
<dbReference type="InterPro" id="IPR028098">
    <property type="entry name" value="Glyco_trans_4-like_N"/>
</dbReference>
<dbReference type="Gene3D" id="3.40.50.2000">
    <property type="entry name" value="Glycogen Phosphorylase B"/>
    <property type="match status" value="2"/>
</dbReference>